<gene>
    <name evidence="4" type="ORF">DUI87_07840</name>
</gene>
<keyword evidence="5" id="KW-1185">Reference proteome</keyword>
<evidence type="ECO:0000313" key="5">
    <source>
        <dbReference type="Proteomes" id="UP000269221"/>
    </source>
</evidence>
<comment type="caution">
    <text evidence="4">The sequence shown here is derived from an EMBL/GenBank/DDBJ whole genome shotgun (WGS) entry which is preliminary data.</text>
</comment>
<dbReference type="OrthoDB" id="5984396at2759"/>
<organism evidence="4 5">
    <name type="scientific">Hirundo rustica rustica</name>
    <dbReference type="NCBI Taxonomy" id="333673"/>
    <lineage>
        <taxon>Eukaryota</taxon>
        <taxon>Metazoa</taxon>
        <taxon>Chordata</taxon>
        <taxon>Craniata</taxon>
        <taxon>Vertebrata</taxon>
        <taxon>Euteleostomi</taxon>
        <taxon>Archelosauria</taxon>
        <taxon>Archosauria</taxon>
        <taxon>Dinosauria</taxon>
        <taxon>Saurischia</taxon>
        <taxon>Theropoda</taxon>
        <taxon>Coelurosauria</taxon>
        <taxon>Aves</taxon>
        <taxon>Neognathae</taxon>
        <taxon>Neoaves</taxon>
        <taxon>Telluraves</taxon>
        <taxon>Australaves</taxon>
        <taxon>Passeriformes</taxon>
        <taxon>Sylvioidea</taxon>
        <taxon>Hirundinidae</taxon>
        <taxon>Hirundo</taxon>
    </lineage>
</organism>
<evidence type="ECO:0000313" key="4">
    <source>
        <dbReference type="EMBL" id="RMC15638.1"/>
    </source>
</evidence>
<dbReference type="Proteomes" id="UP000269221">
    <property type="component" value="Unassembled WGS sequence"/>
</dbReference>
<feature type="coiled-coil region" evidence="2">
    <location>
        <begin position="260"/>
        <end position="343"/>
    </location>
</feature>
<keyword evidence="1 2" id="KW-0175">Coiled coil</keyword>
<protein>
    <recommendedName>
        <fullName evidence="6">C102B protein</fullName>
    </recommendedName>
</protein>
<dbReference type="PANTHER" id="PTHR46292">
    <property type="entry name" value="COILED-COIL DOMAIN-CONTAINING PROTEIN 102A"/>
    <property type="match status" value="1"/>
</dbReference>
<dbReference type="EMBL" id="QRBI01000104">
    <property type="protein sequence ID" value="RMC15638.1"/>
    <property type="molecule type" value="Genomic_DNA"/>
</dbReference>
<dbReference type="AlphaFoldDB" id="A0A3M0KQX3"/>
<dbReference type="STRING" id="333673.A0A3M0KQX3"/>
<sequence length="505" mass="59335">MNQNMNLDSIQKQMEEIEVFGTQSTQPDKLDRCWQPGDHRCRSNLPSQSFYPNSPHYAYTHTSYSSDWEIFEAVKIQELEEVKARAAQMEKTMRWWSDCTANWREKWSKVRGERNKAREEARQLRIKLDSVIKELSVLKKINQDLVSEKENLANGTPWKKECCCSEISYIKKDQNLLMFLESEPPKDLDKIIKIPGAEDTKKDVNKDQCNDNKKFSPKPPDFSPNGLPSIYLEEPEISLGTTSMTTENGLIHVSVLNLRLAEMRKILQKEREMNVFLEKEMEKTENELFLWKWKYEELRQSKLESLKQLERMQCKNASDWGQREQLEAEKQSLEEDTRKLKMKYIQLKKWDKANLMTFNKTKCKGLYLGQDSPQYQQRLGDAQIENSPAEKDLGVLLGERQDMTQQCALTSQKTRSVLGCIQSSVGSRVRERSEDSARERILPLCSTLVRPHLECCIQIWVPQYKKDIDLLEQIQERPPRWIRGMELLFYVAWLRELSLFRVGKE</sequence>
<evidence type="ECO:0008006" key="6">
    <source>
        <dbReference type="Google" id="ProtNLM"/>
    </source>
</evidence>
<feature type="region of interest" description="Disordered" evidence="3">
    <location>
        <begin position="202"/>
        <end position="226"/>
    </location>
</feature>
<dbReference type="PANTHER" id="PTHR46292:SF2">
    <property type="entry name" value="COILED-COIL DOMAIN-CONTAINING PROTEIN 102B"/>
    <property type="match status" value="1"/>
</dbReference>
<evidence type="ECO:0000256" key="1">
    <source>
        <dbReference type="ARBA" id="ARBA00023054"/>
    </source>
</evidence>
<feature type="compositionally biased region" description="Basic and acidic residues" evidence="3">
    <location>
        <begin position="202"/>
        <end position="214"/>
    </location>
</feature>
<name>A0A3M0KQX3_HIRRU</name>
<evidence type="ECO:0000256" key="2">
    <source>
        <dbReference type="SAM" id="Coils"/>
    </source>
</evidence>
<proteinExistence type="predicted"/>
<evidence type="ECO:0000256" key="3">
    <source>
        <dbReference type="SAM" id="MobiDB-lite"/>
    </source>
</evidence>
<reference evidence="4 5" key="1">
    <citation type="submission" date="2018-07" db="EMBL/GenBank/DDBJ databases">
        <title>A high quality draft genome assembly of the barn swallow (H. rustica rustica).</title>
        <authorList>
            <person name="Formenti G."/>
            <person name="Chiara M."/>
            <person name="Poveda L."/>
            <person name="Francoijs K.-J."/>
            <person name="Bonisoli-Alquati A."/>
            <person name="Canova L."/>
            <person name="Gianfranceschi L."/>
            <person name="Horner D.S."/>
            <person name="Saino N."/>
        </authorList>
    </citation>
    <scope>NUCLEOTIDE SEQUENCE [LARGE SCALE GENOMIC DNA]</scope>
    <source>
        <strain evidence="4">Chelidonia</strain>
        <tissue evidence="4">Blood</tissue>
    </source>
</reference>
<accession>A0A3M0KQX3</accession>